<protein>
    <recommendedName>
        <fullName evidence="2">MobA/VirD2-like nuclease domain-containing protein</fullName>
    </recommendedName>
</protein>
<dbReference type="RefSeq" id="WP_112887288.1">
    <property type="nucleotide sequence ID" value="NZ_CP030239.1"/>
</dbReference>
<evidence type="ECO:0000313" key="3">
    <source>
        <dbReference type="EMBL" id="AWX92342.1"/>
    </source>
</evidence>
<sequence length="128" mass="14407">MARRHGCSATEDRADGDAFLDRGKDDRHQFRFIVSPEDGAELSDLTAYTRDFMKQVEADLGTKLDWVAVNHYNTGHPHVHLIVRGVRDDGQDLAISSGQNNGGDRDRARDLITQERRTAQPISTFTVR</sequence>
<dbReference type="EMBL" id="CP030239">
    <property type="protein sequence ID" value="AWX92342.1"/>
    <property type="molecule type" value="Genomic_DNA"/>
</dbReference>
<organism evidence="3 4">
    <name type="scientific">Paracoccus mutanolyticus</name>
    <dbReference type="NCBI Taxonomy" id="1499308"/>
    <lineage>
        <taxon>Bacteria</taxon>
        <taxon>Pseudomonadati</taxon>
        <taxon>Pseudomonadota</taxon>
        <taxon>Alphaproteobacteria</taxon>
        <taxon>Rhodobacterales</taxon>
        <taxon>Paracoccaceae</taxon>
        <taxon>Paracoccus</taxon>
    </lineage>
</organism>
<evidence type="ECO:0000256" key="1">
    <source>
        <dbReference type="SAM" id="MobiDB-lite"/>
    </source>
</evidence>
<proteinExistence type="predicted"/>
<dbReference type="InterPro" id="IPR005094">
    <property type="entry name" value="Endonuclease_MobA/VirD2"/>
</dbReference>
<reference evidence="3 4" key="1">
    <citation type="submission" date="2018-06" db="EMBL/GenBank/DDBJ databases">
        <title>Complete genome sequence of Paracoccus mutanolyticus strain RSP-02 isolated from cellulosic waste.</title>
        <authorList>
            <person name="Amrutha R.N."/>
            <person name="Shrivastav A."/>
            <person name="Buddana S.K."/>
            <person name="Deshpande U."/>
            <person name="Prakasham R.S."/>
        </authorList>
    </citation>
    <scope>NUCLEOTIDE SEQUENCE [LARGE SCALE GENOMIC DNA]</scope>
    <source>
        <strain evidence="3 4">RSP-02</strain>
    </source>
</reference>
<accession>A0ABN5M4B6</accession>
<gene>
    <name evidence="3" type="ORF">DPM13_01190</name>
</gene>
<feature type="domain" description="MobA/VirD2-like nuclease" evidence="2">
    <location>
        <begin position="26"/>
        <end position="97"/>
    </location>
</feature>
<feature type="compositionally biased region" description="Basic and acidic residues" evidence="1">
    <location>
        <begin position="10"/>
        <end position="20"/>
    </location>
</feature>
<name>A0ABN5M4B6_9RHOB</name>
<dbReference type="Pfam" id="PF03432">
    <property type="entry name" value="Relaxase"/>
    <property type="match status" value="1"/>
</dbReference>
<feature type="region of interest" description="Disordered" evidence="1">
    <location>
        <begin position="1"/>
        <end position="20"/>
    </location>
</feature>
<evidence type="ECO:0000259" key="2">
    <source>
        <dbReference type="Pfam" id="PF03432"/>
    </source>
</evidence>
<keyword evidence="4" id="KW-1185">Reference proteome</keyword>
<evidence type="ECO:0000313" key="4">
    <source>
        <dbReference type="Proteomes" id="UP000249922"/>
    </source>
</evidence>
<dbReference type="Proteomes" id="UP000249922">
    <property type="component" value="Chromosome"/>
</dbReference>